<sequence>MHLVRDPFWKFLNFCLPSIQQCIESMQCIVGNVVLYAFTLSPP</sequence>
<reference evidence="1" key="1">
    <citation type="submission" date="2014-11" db="EMBL/GenBank/DDBJ databases">
        <authorList>
            <person name="Amaro Gonzalez C."/>
        </authorList>
    </citation>
    <scope>NUCLEOTIDE SEQUENCE</scope>
</reference>
<evidence type="ECO:0000313" key="1">
    <source>
        <dbReference type="EMBL" id="JAH87595.1"/>
    </source>
</evidence>
<proteinExistence type="predicted"/>
<organism evidence="1">
    <name type="scientific">Anguilla anguilla</name>
    <name type="common">European freshwater eel</name>
    <name type="synonym">Muraena anguilla</name>
    <dbReference type="NCBI Taxonomy" id="7936"/>
    <lineage>
        <taxon>Eukaryota</taxon>
        <taxon>Metazoa</taxon>
        <taxon>Chordata</taxon>
        <taxon>Craniata</taxon>
        <taxon>Vertebrata</taxon>
        <taxon>Euteleostomi</taxon>
        <taxon>Actinopterygii</taxon>
        <taxon>Neopterygii</taxon>
        <taxon>Teleostei</taxon>
        <taxon>Anguilliformes</taxon>
        <taxon>Anguillidae</taxon>
        <taxon>Anguilla</taxon>
    </lineage>
</organism>
<accession>A0A0E9WDE2</accession>
<protein>
    <submittedName>
        <fullName evidence="1">Uncharacterized protein</fullName>
    </submittedName>
</protein>
<dbReference type="AlphaFoldDB" id="A0A0E9WDE2"/>
<reference evidence="1" key="2">
    <citation type="journal article" date="2015" name="Fish Shellfish Immunol.">
        <title>Early steps in the European eel (Anguilla anguilla)-Vibrio vulnificus interaction in the gills: Role of the RtxA13 toxin.</title>
        <authorList>
            <person name="Callol A."/>
            <person name="Pajuelo D."/>
            <person name="Ebbesson L."/>
            <person name="Teles M."/>
            <person name="MacKenzie S."/>
            <person name="Amaro C."/>
        </authorList>
    </citation>
    <scope>NUCLEOTIDE SEQUENCE</scope>
</reference>
<dbReference type="EMBL" id="GBXM01020982">
    <property type="protein sequence ID" value="JAH87595.1"/>
    <property type="molecule type" value="Transcribed_RNA"/>
</dbReference>
<name>A0A0E9WDE2_ANGAN</name>